<accession>A0A0N4XM64</accession>
<sequence>MSRREQVRRYCRENDPGEQERSAKLSEVISYDGITCDLGRCYLSTMEAENCKGWIPQAVQYGGPPETRKYCVVAARGEVVVHGGSVHFGDGMGMMGYTYLMTPVVTPPAQATPTSNGICQNRFDFNVLVIH</sequence>
<dbReference type="WBParaSite" id="NBR_0000361601-mRNA-1">
    <property type="protein sequence ID" value="NBR_0000361601-mRNA-1"/>
    <property type="gene ID" value="NBR_0000361601"/>
</dbReference>
<evidence type="ECO:0000313" key="1">
    <source>
        <dbReference type="EMBL" id="VDL67207.1"/>
    </source>
</evidence>
<evidence type="ECO:0000313" key="2">
    <source>
        <dbReference type="Proteomes" id="UP000271162"/>
    </source>
</evidence>
<gene>
    <name evidence="1" type="ORF">NBR_LOCUS3618</name>
</gene>
<proteinExistence type="predicted"/>
<organism evidence="3">
    <name type="scientific">Nippostrongylus brasiliensis</name>
    <name type="common">Rat hookworm</name>
    <dbReference type="NCBI Taxonomy" id="27835"/>
    <lineage>
        <taxon>Eukaryota</taxon>
        <taxon>Metazoa</taxon>
        <taxon>Ecdysozoa</taxon>
        <taxon>Nematoda</taxon>
        <taxon>Chromadorea</taxon>
        <taxon>Rhabditida</taxon>
        <taxon>Rhabditina</taxon>
        <taxon>Rhabditomorpha</taxon>
        <taxon>Strongyloidea</taxon>
        <taxon>Heligmosomidae</taxon>
        <taxon>Nippostrongylus</taxon>
    </lineage>
</organism>
<reference evidence="3" key="1">
    <citation type="submission" date="2017-02" db="UniProtKB">
        <authorList>
            <consortium name="WormBaseParasite"/>
        </authorList>
    </citation>
    <scope>IDENTIFICATION</scope>
</reference>
<evidence type="ECO:0000313" key="3">
    <source>
        <dbReference type="WBParaSite" id="NBR_0000361601-mRNA-1"/>
    </source>
</evidence>
<keyword evidence="2" id="KW-1185">Reference proteome</keyword>
<name>A0A0N4XM64_NIPBR</name>
<dbReference type="EMBL" id="UYSL01005628">
    <property type="protein sequence ID" value="VDL67207.1"/>
    <property type="molecule type" value="Genomic_DNA"/>
</dbReference>
<dbReference type="AlphaFoldDB" id="A0A0N4XM64"/>
<reference evidence="1 2" key="2">
    <citation type="submission" date="2018-11" db="EMBL/GenBank/DDBJ databases">
        <authorList>
            <consortium name="Pathogen Informatics"/>
        </authorList>
    </citation>
    <scope>NUCLEOTIDE SEQUENCE [LARGE SCALE GENOMIC DNA]</scope>
</reference>
<dbReference type="STRING" id="27835.A0A0N4XM64"/>
<protein>
    <submittedName>
        <fullName evidence="3">F-box only protein 42 (inferred by orthology to a human protein)</fullName>
    </submittedName>
</protein>
<dbReference type="Proteomes" id="UP000271162">
    <property type="component" value="Unassembled WGS sequence"/>
</dbReference>